<dbReference type="EMBL" id="CM044708">
    <property type="protein sequence ID" value="KAI5649698.1"/>
    <property type="molecule type" value="Genomic_DNA"/>
</dbReference>
<dbReference type="Proteomes" id="UP001060085">
    <property type="component" value="Linkage Group LG08"/>
</dbReference>
<gene>
    <name evidence="1" type="ORF">M9H77_35703</name>
</gene>
<evidence type="ECO:0000313" key="2">
    <source>
        <dbReference type="Proteomes" id="UP001060085"/>
    </source>
</evidence>
<proteinExistence type="predicted"/>
<keyword evidence="2" id="KW-1185">Reference proteome</keyword>
<evidence type="ECO:0000313" key="1">
    <source>
        <dbReference type="EMBL" id="KAI5649698.1"/>
    </source>
</evidence>
<reference evidence="2" key="1">
    <citation type="journal article" date="2023" name="Nat. Plants">
        <title>Single-cell RNA sequencing provides a high-resolution roadmap for understanding the multicellular compartmentation of specialized metabolism.</title>
        <authorList>
            <person name="Sun S."/>
            <person name="Shen X."/>
            <person name="Li Y."/>
            <person name="Li Y."/>
            <person name="Wang S."/>
            <person name="Li R."/>
            <person name="Zhang H."/>
            <person name="Shen G."/>
            <person name="Guo B."/>
            <person name="Wei J."/>
            <person name="Xu J."/>
            <person name="St-Pierre B."/>
            <person name="Chen S."/>
            <person name="Sun C."/>
        </authorList>
    </citation>
    <scope>NUCLEOTIDE SEQUENCE [LARGE SCALE GENOMIC DNA]</scope>
</reference>
<organism evidence="1 2">
    <name type="scientific">Catharanthus roseus</name>
    <name type="common">Madagascar periwinkle</name>
    <name type="synonym">Vinca rosea</name>
    <dbReference type="NCBI Taxonomy" id="4058"/>
    <lineage>
        <taxon>Eukaryota</taxon>
        <taxon>Viridiplantae</taxon>
        <taxon>Streptophyta</taxon>
        <taxon>Embryophyta</taxon>
        <taxon>Tracheophyta</taxon>
        <taxon>Spermatophyta</taxon>
        <taxon>Magnoliopsida</taxon>
        <taxon>eudicotyledons</taxon>
        <taxon>Gunneridae</taxon>
        <taxon>Pentapetalae</taxon>
        <taxon>asterids</taxon>
        <taxon>lamiids</taxon>
        <taxon>Gentianales</taxon>
        <taxon>Apocynaceae</taxon>
        <taxon>Rauvolfioideae</taxon>
        <taxon>Vinceae</taxon>
        <taxon>Catharanthinae</taxon>
        <taxon>Catharanthus</taxon>
    </lineage>
</organism>
<comment type="caution">
    <text evidence="1">The sequence shown here is derived from an EMBL/GenBank/DDBJ whole genome shotgun (WGS) entry which is preliminary data.</text>
</comment>
<accession>A0ACB9ZQ26</accession>
<name>A0ACB9ZQ26_CATRO</name>
<protein>
    <submittedName>
        <fullName evidence="1">Uncharacterized protein</fullName>
    </submittedName>
</protein>
<sequence>MAITNFAVEYESSVAPEKMYQVLIADAPNHHPKILPQIIKSIDLQDGSIITTTYTDGSSLKIRVEYEDSENLTCKHIFLHGAMIKEEHESFSTEWKFEPSSDRGSIIKIKGECVTKDGTTSDHAQDMEQFKLLCKLAEEYVLAHPDVCA</sequence>